<feature type="compositionally biased region" description="Polar residues" evidence="1">
    <location>
        <begin position="500"/>
        <end position="509"/>
    </location>
</feature>
<feature type="region of interest" description="Disordered" evidence="1">
    <location>
        <begin position="261"/>
        <end position="362"/>
    </location>
</feature>
<feature type="region of interest" description="Disordered" evidence="1">
    <location>
        <begin position="377"/>
        <end position="466"/>
    </location>
</feature>
<feature type="compositionally biased region" description="Polar residues" evidence="1">
    <location>
        <begin position="295"/>
        <end position="307"/>
    </location>
</feature>
<dbReference type="OrthoDB" id="310853at2759"/>
<dbReference type="EMBL" id="JANBQB010000122">
    <property type="protein sequence ID" value="KAJ1981532.1"/>
    <property type="molecule type" value="Genomic_DNA"/>
</dbReference>
<feature type="region of interest" description="Disordered" evidence="1">
    <location>
        <begin position="484"/>
        <end position="514"/>
    </location>
</feature>
<keyword evidence="3" id="KW-1185">Reference proteome</keyword>
<protein>
    <submittedName>
        <fullName evidence="2">Uncharacterized protein</fullName>
    </submittedName>
</protein>
<comment type="caution">
    <text evidence="2">The sequence shown here is derived from an EMBL/GenBank/DDBJ whole genome shotgun (WGS) entry which is preliminary data.</text>
</comment>
<name>A0A9W8B3I3_9FUNG</name>
<evidence type="ECO:0000313" key="3">
    <source>
        <dbReference type="Proteomes" id="UP001151582"/>
    </source>
</evidence>
<dbReference type="Proteomes" id="UP001151582">
    <property type="component" value="Unassembled WGS sequence"/>
</dbReference>
<proteinExistence type="predicted"/>
<accession>A0A9W8B3I3</accession>
<evidence type="ECO:0000256" key="1">
    <source>
        <dbReference type="SAM" id="MobiDB-lite"/>
    </source>
</evidence>
<dbReference type="AlphaFoldDB" id="A0A9W8B3I3"/>
<evidence type="ECO:0000313" key="2">
    <source>
        <dbReference type="EMBL" id="KAJ1981532.1"/>
    </source>
</evidence>
<gene>
    <name evidence="2" type="ORF">H4R34_002043</name>
</gene>
<feature type="compositionally biased region" description="Basic residues" evidence="1">
    <location>
        <begin position="308"/>
        <end position="325"/>
    </location>
</feature>
<sequence length="554" mass="60484">MYQELSTNAGLVPWDLGASNNATTLRQVSPWTALCEFIEHIVKQFFARLSTEPMLFMEVLFSHTRLECLRPDLQQVIKPKSSRRPATAAVASSSEEASHDFDNFVATCRFDFAVLRRHEEEHGHIAVPPHFPWSHKLGAVIGILLYRQLGAAVQWVKQALAEAKAQRNQHISEESNEPASSAPLATIPDYVLARSSEHYGALQHHPQLAELLRLVGFHYVPSIESSDQPDDGVSMGSWVLITAVPIADLDLNIQTIDEYVISPLGPDGTPLPRTAPSKSKKKAPRHIRRHPVSPCSGSDNENDSLQVHTKRLPRQRKGKPKRKPSSKAQPMHTSDDGVPVSNAAEPLGGTGSSQALGFNDQPKRSASLARKVSALALSTSPDTSEVEAALESSDDPSSSGGDSNAQFMRPSLPVRPKPLVSREPMSSPSADRPTLSPPTKRIRRLKNRHFQENDTVWPSSPPDALQPDQDALLVHSRSVSGVDYSPHKAERVSTGGVAVSHSQLAPSDEQNSETDLDEAIDGLDTGAAPTISIARTRNVYQSRRRTMGIVSDSE</sequence>
<organism evidence="2 3">
    <name type="scientific">Dimargaris verticillata</name>
    <dbReference type="NCBI Taxonomy" id="2761393"/>
    <lineage>
        <taxon>Eukaryota</taxon>
        <taxon>Fungi</taxon>
        <taxon>Fungi incertae sedis</taxon>
        <taxon>Zoopagomycota</taxon>
        <taxon>Kickxellomycotina</taxon>
        <taxon>Dimargaritomycetes</taxon>
        <taxon>Dimargaritales</taxon>
        <taxon>Dimargaritaceae</taxon>
        <taxon>Dimargaris</taxon>
    </lineage>
</organism>
<feature type="compositionally biased region" description="Basic residues" evidence="1">
    <location>
        <begin position="278"/>
        <end position="291"/>
    </location>
</feature>
<reference evidence="2" key="1">
    <citation type="submission" date="2022-07" db="EMBL/GenBank/DDBJ databases">
        <title>Phylogenomic reconstructions and comparative analyses of Kickxellomycotina fungi.</title>
        <authorList>
            <person name="Reynolds N.K."/>
            <person name="Stajich J.E."/>
            <person name="Barry K."/>
            <person name="Grigoriev I.V."/>
            <person name="Crous P."/>
            <person name="Smith M.E."/>
        </authorList>
    </citation>
    <scope>NUCLEOTIDE SEQUENCE</scope>
    <source>
        <strain evidence="2">RSA 567</strain>
    </source>
</reference>